<evidence type="ECO:0000313" key="2">
    <source>
        <dbReference type="Proteomes" id="UP001178461"/>
    </source>
</evidence>
<keyword evidence="2" id="KW-1185">Reference proteome</keyword>
<feature type="non-terminal residue" evidence="1">
    <location>
        <position position="1"/>
    </location>
</feature>
<sequence>AIHSGHDDDPLRSLEKSEQLATRFPLTAAGMTEVGKHQCTEVFAEKRRKGGRAKAQISNDSSKYLQLSRKLGFAIIICSMGNMHFQKEQDCKVTMEDVMWPDVQSCKLLRPAQSQRHNFKEKAC</sequence>
<proteinExistence type="predicted"/>
<evidence type="ECO:0000313" key="1">
    <source>
        <dbReference type="EMBL" id="CAI5773301.1"/>
    </source>
</evidence>
<protein>
    <submittedName>
        <fullName evidence="1">Uncharacterized protein</fullName>
    </submittedName>
</protein>
<organism evidence="1 2">
    <name type="scientific">Podarcis lilfordi</name>
    <name type="common">Lilford's wall lizard</name>
    <dbReference type="NCBI Taxonomy" id="74358"/>
    <lineage>
        <taxon>Eukaryota</taxon>
        <taxon>Metazoa</taxon>
        <taxon>Chordata</taxon>
        <taxon>Craniata</taxon>
        <taxon>Vertebrata</taxon>
        <taxon>Euteleostomi</taxon>
        <taxon>Lepidosauria</taxon>
        <taxon>Squamata</taxon>
        <taxon>Bifurcata</taxon>
        <taxon>Unidentata</taxon>
        <taxon>Episquamata</taxon>
        <taxon>Laterata</taxon>
        <taxon>Lacertibaenia</taxon>
        <taxon>Lacertidae</taxon>
        <taxon>Podarcis</taxon>
    </lineage>
</organism>
<dbReference type="EMBL" id="OX395129">
    <property type="protein sequence ID" value="CAI5773301.1"/>
    <property type="molecule type" value="Genomic_DNA"/>
</dbReference>
<name>A0AA35K7R0_9SAUR</name>
<gene>
    <name evidence="1" type="ORF">PODLI_1B033991</name>
</gene>
<accession>A0AA35K7R0</accession>
<dbReference type="AlphaFoldDB" id="A0AA35K7R0"/>
<dbReference type="Proteomes" id="UP001178461">
    <property type="component" value="Chromosome 4"/>
</dbReference>
<reference evidence="1" key="1">
    <citation type="submission" date="2022-12" db="EMBL/GenBank/DDBJ databases">
        <authorList>
            <person name="Alioto T."/>
            <person name="Alioto T."/>
            <person name="Gomez Garrido J."/>
        </authorList>
    </citation>
    <scope>NUCLEOTIDE SEQUENCE</scope>
</reference>